<name>A0A645EU81_9ZZZZ</name>
<dbReference type="EMBL" id="VSSQ01049980">
    <property type="protein sequence ID" value="MPN04054.1"/>
    <property type="molecule type" value="Genomic_DNA"/>
</dbReference>
<protein>
    <recommendedName>
        <fullName evidence="2">Helicase C-terminal domain-containing protein</fullName>
    </recommendedName>
</protein>
<sequence>MLAMPISWKGTLQQYAGRLHREHAGKSDVRIYDYAETNHLQLARMWEKRRRGYRSMGYEIKSRGEG</sequence>
<proteinExistence type="predicted"/>
<evidence type="ECO:0000313" key="1">
    <source>
        <dbReference type="EMBL" id="MPN04054.1"/>
    </source>
</evidence>
<comment type="caution">
    <text evidence="1">The sequence shown here is derived from an EMBL/GenBank/DDBJ whole genome shotgun (WGS) entry which is preliminary data.</text>
</comment>
<reference evidence="1" key="1">
    <citation type="submission" date="2019-08" db="EMBL/GenBank/DDBJ databases">
        <authorList>
            <person name="Kucharzyk K."/>
            <person name="Murdoch R.W."/>
            <person name="Higgins S."/>
            <person name="Loffler F."/>
        </authorList>
    </citation>
    <scope>NUCLEOTIDE SEQUENCE</scope>
</reference>
<accession>A0A645EU81</accession>
<evidence type="ECO:0008006" key="2">
    <source>
        <dbReference type="Google" id="ProtNLM"/>
    </source>
</evidence>
<dbReference type="Gene3D" id="3.40.50.300">
    <property type="entry name" value="P-loop containing nucleotide triphosphate hydrolases"/>
    <property type="match status" value="1"/>
</dbReference>
<dbReference type="AlphaFoldDB" id="A0A645EU81"/>
<dbReference type="InterPro" id="IPR027417">
    <property type="entry name" value="P-loop_NTPase"/>
</dbReference>
<dbReference type="CDD" id="cd18785">
    <property type="entry name" value="SF2_C"/>
    <property type="match status" value="1"/>
</dbReference>
<organism evidence="1">
    <name type="scientific">bioreactor metagenome</name>
    <dbReference type="NCBI Taxonomy" id="1076179"/>
    <lineage>
        <taxon>unclassified sequences</taxon>
        <taxon>metagenomes</taxon>
        <taxon>ecological metagenomes</taxon>
    </lineage>
</organism>
<gene>
    <name evidence="1" type="ORF">SDC9_151290</name>
</gene>